<dbReference type="OrthoDB" id="9811381at2"/>
<evidence type="ECO:0000256" key="4">
    <source>
        <dbReference type="ARBA" id="ARBA00023015"/>
    </source>
</evidence>
<dbReference type="GO" id="GO:0003723">
    <property type="term" value="F:RNA binding"/>
    <property type="evidence" value="ECO:0007669"/>
    <property type="project" value="UniProtKB-UniRule"/>
</dbReference>
<dbReference type="Pfam" id="PF01029">
    <property type="entry name" value="NusB"/>
    <property type="match status" value="1"/>
</dbReference>
<dbReference type="PANTHER" id="PTHR11078">
    <property type="entry name" value="N UTILIZATION SUBSTANCE PROTEIN B-RELATED"/>
    <property type="match status" value="1"/>
</dbReference>
<dbReference type="InterPro" id="IPR035926">
    <property type="entry name" value="NusB-like_sf"/>
</dbReference>
<dbReference type="NCBIfam" id="TIGR01951">
    <property type="entry name" value="nusB"/>
    <property type="match status" value="1"/>
</dbReference>
<dbReference type="InterPro" id="IPR011605">
    <property type="entry name" value="NusB_fam"/>
</dbReference>
<dbReference type="HAMAP" id="MF_00073">
    <property type="entry name" value="NusB"/>
    <property type="match status" value="1"/>
</dbReference>
<evidence type="ECO:0000256" key="1">
    <source>
        <dbReference type="ARBA" id="ARBA00005952"/>
    </source>
</evidence>
<dbReference type="SUPFAM" id="SSF48013">
    <property type="entry name" value="NusB-like"/>
    <property type="match status" value="1"/>
</dbReference>
<dbReference type="GO" id="GO:0005829">
    <property type="term" value="C:cytosol"/>
    <property type="evidence" value="ECO:0007669"/>
    <property type="project" value="TreeGrafter"/>
</dbReference>
<keyword evidence="4 6" id="KW-0805">Transcription regulation</keyword>
<evidence type="ECO:0000313" key="8">
    <source>
        <dbReference type="EMBL" id="QDU21634.1"/>
    </source>
</evidence>
<dbReference type="GO" id="GO:0031564">
    <property type="term" value="P:transcription antitermination"/>
    <property type="evidence" value="ECO:0007669"/>
    <property type="project" value="UniProtKB-KW"/>
</dbReference>
<proteinExistence type="inferred from homology"/>
<evidence type="ECO:0000259" key="7">
    <source>
        <dbReference type="Pfam" id="PF01029"/>
    </source>
</evidence>
<keyword evidence="5 6" id="KW-0804">Transcription</keyword>
<dbReference type="Gene3D" id="1.10.940.10">
    <property type="entry name" value="NusB-like"/>
    <property type="match status" value="1"/>
</dbReference>
<dbReference type="RefSeq" id="WP_145240724.1">
    <property type="nucleotide sequence ID" value="NZ_CP036273.1"/>
</dbReference>
<sequence>MLTRRSRAREVALQLLFLKDQNPAGMPRKAVERFAHDRLANEERLKGSAELTKFALALYDGVLGNQPAIDPVISSVAENWRLSRMSPVDRNVLRLASYELLHDPARQPVNIVLDEAIELSRRFGTKESPGFVNGVLDRIAKKRPAAS</sequence>
<name>A0A517XVY3_9BACT</name>
<dbReference type="GO" id="GO:0006353">
    <property type="term" value="P:DNA-templated transcription termination"/>
    <property type="evidence" value="ECO:0007669"/>
    <property type="project" value="UniProtKB-UniRule"/>
</dbReference>
<keyword evidence="3 6" id="KW-0694">RNA-binding</keyword>
<evidence type="ECO:0000256" key="6">
    <source>
        <dbReference type="HAMAP-Rule" id="MF_00073"/>
    </source>
</evidence>
<dbReference type="Proteomes" id="UP000319576">
    <property type="component" value="Chromosome"/>
</dbReference>
<dbReference type="PANTHER" id="PTHR11078:SF3">
    <property type="entry name" value="ANTITERMINATION NUSB DOMAIN-CONTAINING PROTEIN"/>
    <property type="match status" value="1"/>
</dbReference>
<dbReference type="AlphaFoldDB" id="A0A517XVY3"/>
<dbReference type="InterPro" id="IPR006027">
    <property type="entry name" value="NusB_RsmB_TIM44"/>
</dbReference>
<dbReference type="EMBL" id="CP036273">
    <property type="protein sequence ID" value="QDU21634.1"/>
    <property type="molecule type" value="Genomic_DNA"/>
</dbReference>
<gene>
    <name evidence="6" type="primary">nusB</name>
    <name evidence="8" type="ORF">ETAA1_36050</name>
</gene>
<feature type="domain" description="NusB/RsmB/TIM44" evidence="7">
    <location>
        <begin position="7"/>
        <end position="141"/>
    </location>
</feature>
<evidence type="ECO:0000256" key="2">
    <source>
        <dbReference type="ARBA" id="ARBA00022814"/>
    </source>
</evidence>
<comment type="similarity">
    <text evidence="1 6">Belongs to the NusB family.</text>
</comment>
<evidence type="ECO:0000256" key="3">
    <source>
        <dbReference type="ARBA" id="ARBA00022884"/>
    </source>
</evidence>
<accession>A0A517XVY3</accession>
<evidence type="ECO:0000313" key="9">
    <source>
        <dbReference type="Proteomes" id="UP000319576"/>
    </source>
</evidence>
<organism evidence="8 9">
    <name type="scientific">Urbifossiella limnaea</name>
    <dbReference type="NCBI Taxonomy" id="2528023"/>
    <lineage>
        <taxon>Bacteria</taxon>
        <taxon>Pseudomonadati</taxon>
        <taxon>Planctomycetota</taxon>
        <taxon>Planctomycetia</taxon>
        <taxon>Gemmatales</taxon>
        <taxon>Gemmataceae</taxon>
        <taxon>Urbifossiella</taxon>
    </lineage>
</organism>
<comment type="function">
    <text evidence="6">Involved in transcription antitermination. Required for transcription of ribosomal RNA (rRNA) genes. Binds specifically to the boxA antiterminator sequence of the ribosomal RNA (rrn) operons.</text>
</comment>
<keyword evidence="2 6" id="KW-0889">Transcription antitermination</keyword>
<evidence type="ECO:0000256" key="5">
    <source>
        <dbReference type="ARBA" id="ARBA00023163"/>
    </source>
</evidence>
<protein>
    <recommendedName>
        <fullName evidence="6">Transcription antitermination protein NusB</fullName>
    </recommendedName>
    <alternativeName>
        <fullName evidence="6">Antitermination factor NusB</fullName>
    </alternativeName>
</protein>
<reference evidence="8 9" key="1">
    <citation type="submission" date="2019-02" db="EMBL/GenBank/DDBJ databases">
        <title>Deep-cultivation of Planctomycetes and their phenomic and genomic characterization uncovers novel biology.</title>
        <authorList>
            <person name="Wiegand S."/>
            <person name="Jogler M."/>
            <person name="Boedeker C."/>
            <person name="Pinto D."/>
            <person name="Vollmers J."/>
            <person name="Rivas-Marin E."/>
            <person name="Kohn T."/>
            <person name="Peeters S.H."/>
            <person name="Heuer A."/>
            <person name="Rast P."/>
            <person name="Oberbeckmann S."/>
            <person name="Bunk B."/>
            <person name="Jeske O."/>
            <person name="Meyerdierks A."/>
            <person name="Storesund J.E."/>
            <person name="Kallscheuer N."/>
            <person name="Luecker S."/>
            <person name="Lage O.M."/>
            <person name="Pohl T."/>
            <person name="Merkel B.J."/>
            <person name="Hornburger P."/>
            <person name="Mueller R.-W."/>
            <person name="Bruemmer F."/>
            <person name="Labrenz M."/>
            <person name="Spormann A.M."/>
            <person name="Op den Camp H."/>
            <person name="Overmann J."/>
            <person name="Amann R."/>
            <person name="Jetten M.S.M."/>
            <person name="Mascher T."/>
            <person name="Medema M.H."/>
            <person name="Devos D.P."/>
            <person name="Kaster A.-K."/>
            <person name="Ovreas L."/>
            <person name="Rohde M."/>
            <person name="Galperin M.Y."/>
            <person name="Jogler C."/>
        </authorList>
    </citation>
    <scope>NUCLEOTIDE SEQUENCE [LARGE SCALE GENOMIC DNA]</scope>
    <source>
        <strain evidence="8 9">ETA_A1</strain>
    </source>
</reference>
<dbReference type="KEGG" id="uli:ETAA1_36050"/>
<keyword evidence="9" id="KW-1185">Reference proteome</keyword>